<dbReference type="SUPFAM" id="SSF56601">
    <property type="entry name" value="beta-lactamase/transpeptidase-like"/>
    <property type="match status" value="1"/>
</dbReference>
<evidence type="ECO:0000256" key="1">
    <source>
        <dbReference type="SAM" id="SignalP"/>
    </source>
</evidence>
<evidence type="ECO:0000313" key="3">
    <source>
        <dbReference type="EMBL" id="MFD0750638.1"/>
    </source>
</evidence>
<feature type="chain" id="PRO_5047186822" evidence="1">
    <location>
        <begin position="21"/>
        <end position="448"/>
    </location>
</feature>
<name>A0ABW2YVZ5_9SPHI</name>
<gene>
    <name evidence="3" type="ORF">ACFQZS_10820</name>
</gene>
<dbReference type="InterPro" id="IPR001466">
    <property type="entry name" value="Beta-lactam-related"/>
</dbReference>
<evidence type="ECO:0000313" key="4">
    <source>
        <dbReference type="Proteomes" id="UP001596958"/>
    </source>
</evidence>
<keyword evidence="3" id="KW-0378">Hydrolase</keyword>
<feature type="domain" description="Beta-lactamase-related" evidence="2">
    <location>
        <begin position="31"/>
        <end position="347"/>
    </location>
</feature>
<dbReference type="EC" id="3.-.-.-" evidence="3"/>
<sequence>MKLRYIFLLLALLFANTTKAQQLTANMKAAFDDLIDTRYKADEPGGVVLIAQNGSILYQRAFGMSDVEEHVKMQADMLFNIGSQTKQFTAVRILQLAEQGKLSVTDHLSKDIDHCPLIWQNITIENLLTHSSGISDLRGKGGLPLAARIDTAMIRPLAFQPGTKTFYANIEFEILGYIIERITGESMAVNLVKYIIDPLGLKHTYAMAGDVAVPGRISGYIKRADGHFSKGELYEGNAGGAGGLISNTKDIMAWYEALANGRVIKKETLAKAWKPYKLADGQFSKYGYGWDAGGDVQGHPIAEHGGLIVGFSTESLYLIDEHIYVGVFLNQRSYADATAQELAAIALAQPYPAQSMQLSEQALQAFAGTYADDTGNKKQFNLRNGKLYYEPQGAQPLQLMPYAKNKFYLENTLVVADIIHDVQGKVLAIKFSDRRFSGQPGWQWNKTE</sequence>
<dbReference type="RefSeq" id="WP_377100080.1">
    <property type="nucleotide sequence ID" value="NZ_JBHTHU010000006.1"/>
</dbReference>
<dbReference type="PANTHER" id="PTHR46825">
    <property type="entry name" value="D-ALANYL-D-ALANINE-CARBOXYPEPTIDASE/ENDOPEPTIDASE AMPH"/>
    <property type="match status" value="1"/>
</dbReference>
<proteinExistence type="predicted"/>
<dbReference type="Pfam" id="PF00144">
    <property type="entry name" value="Beta-lactamase"/>
    <property type="match status" value="1"/>
</dbReference>
<feature type="signal peptide" evidence="1">
    <location>
        <begin position="1"/>
        <end position="20"/>
    </location>
</feature>
<evidence type="ECO:0000259" key="2">
    <source>
        <dbReference type="Pfam" id="PF00144"/>
    </source>
</evidence>
<dbReference type="InterPro" id="IPR012338">
    <property type="entry name" value="Beta-lactam/transpept-like"/>
</dbReference>
<dbReference type="InterPro" id="IPR050491">
    <property type="entry name" value="AmpC-like"/>
</dbReference>
<protein>
    <submittedName>
        <fullName evidence="3">Serine hydrolase domain-containing protein</fullName>
        <ecNumber evidence="3">3.-.-.-</ecNumber>
    </submittedName>
</protein>
<organism evidence="3 4">
    <name type="scientific">Mucilaginibacter calamicampi</name>
    <dbReference type="NCBI Taxonomy" id="1302352"/>
    <lineage>
        <taxon>Bacteria</taxon>
        <taxon>Pseudomonadati</taxon>
        <taxon>Bacteroidota</taxon>
        <taxon>Sphingobacteriia</taxon>
        <taxon>Sphingobacteriales</taxon>
        <taxon>Sphingobacteriaceae</taxon>
        <taxon>Mucilaginibacter</taxon>
    </lineage>
</organism>
<keyword evidence="4" id="KW-1185">Reference proteome</keyword>
<keyword evidence="1" id="KW-0732">Signal</keyword>
<comment type="caution">
    <text evidence="3">The sequence shown here is derived from an EMBL/GenBank/DDBJ whole genome shotgun (WGS) entry which is preliminary data.</text>
</comment>
<dbReference type="Gene3D" id="3.40.710.10">
    <property type="entry name" value="DD-peptidase/beta-lactamase superfamily"/>
    <property type="match status" value="1"/>
</dbReference>
<reference evidence="4" key="1">
    <citation type="journal article" date="2019" name="Int. J. Syst. Evol. Microbiol.">
        <title>The Global Catalogue of Microorganisms (GCM) 10K type strain sequencing project: providing services to taxonomists for standard genome sequencing and annotation.</title>
        <authorList>
            <consortium name="The Broad Institute Genomics Platform"/>
            <consortium name="The Broad Institute Genome Sequencing Center for Infectious Disease"/>
            <person name="Wu L."/>
            <person name="Ma J."/>
        </authorList>
    </citation>
    <scope>NUCLEOTIDE SEQUENCE [LARGE SCALE GENOMIC DNA]</scope>
    <source>
        <strain evidence="4">CCUG 63418</strain>
    </source>
</reference>
<dbReference type="Proteomes" id="UP001596958">
    <property type="component" value="Unassembled WGS sequence"/>
</dbReference>
<dbReference type="EMBL" id="JBHTHU010000006">
    <property type="protein sequence ID" value="MFD0750638.1"/>
    <property type="molecule type" value="Genomic_DNA"/>
</dbReference>
<dbReference type="GO" id="GO:0016787">
    <property type="term" value="F:hydrolase activity"/>
    <property type="evidence" value="ECO:0007669"/>
    <property type="project" value="UniProtKB-KW"/>
</dbReference>
<accession>A0ABW2YVZ5</accession>
<dbReference type="PANTHER" id="PTHR46825:SF9">
    <property type="entry name" value="BETA-LACTAMASE-RELATED DOMAIN-CONTAINING PROTEIN"/>
    <property type="match status" value="1"/>
</dbReference>